<dbReference type="PANTHER" id="PTHR11056:SF0">
    <property type="entry name" value="HOMOGENTISATE 1,2-DIOXYGENASE"/>
    <property type="match status" value="1"/>
</dbReference>
<evidence type="ECO:0000256" key="2">
    <source>
        <dbReference type="ARBA" id="ARBA00007757"/>
    </source>
</evidence>
<evidence type="ECO:0000313" key="8">
    <source>
        <dbReference type="EMBL" id="MEA9355073.1"/>
    </source>
</evidence>
<comment type="caution">
    <text evidence="8">The sequence shown here is derived from an EMBL/GenBank/DDBJ whole genome shotgun (WGS) entry which is preliminary data.</text>
</comment>
<gene>
    <name evidence="8" type="ORF">SHI21_02620</name>
</gene>
<keyword evidence="5" id="KW-0560">Oxidoreductase</keyword>
<keyword evidence="9" id="KW-1185">Reference proteome</keyword>
<accession>A0ABU5VRP8</accession>
<dbReference type="InterPro" id="IPR046452">
    <property type="entry name" value="HgmA_N"/>
</dbReference>
<keyword evidence="4" id="KW-0223">Dioxygenase</keyword>
<organism evidence="8 9">
    <name type="scientific">Bacteriovorax antarcticus</name>
    <dbReference type="NCBI Taxonomy" id="3088717"/>
    <lineage>
        <taxon>Bacteria</taxon>
        <taxon>Pseudomonadati</taxon>
        <taxon>Bdellovibrionota</taxon>
        <taxon>Bacteriovoracia</taxon>
        <taxon>Bacteriovoracales</taxon>
        <taxon>Bacteriovoracaceae</taxon>
        <taxon>Bacteriovorax</taxon>
    </lineage>
</organism>
<evidence type="ECO:0000313" key="9">
    <source>
        <dbReference type="Proteomes" id="UP001302274"/>
    </source>
</evidence>
<reference evidence="8 9" key="1">
    <citation type="submission" date="2023-11" db="EMBL/GenBank/DDBJ databases">
        <title>A Novel Polar Bacteriovorax (B. antarcticus) Isolated from the Biocrust in Antarctica.</title>
        <authorList>
            <person name="Mun W."/>
            <person name="Choi S.Y."/>
            <person name="Mitchell R.J."/>
        </authorList>
    </citation>
    <scope>NUCLEOTIDE SEQUENCE [LARGE SCALE GENOMIC DNA]</scope>
    <source>
        <strain evidence="8 9">PP10</strain>
    </source>
</reference>
<evidence type="ECO:0000256" key="6">
    <source>
        <dbReference type="ARBA" id="ARBA00023004"/>
    </source>
</evidence>
<dbReference type="Pfam" id="PF20510">
    <property type="entry name" value="HgmA_N"/>
    <property type="match status" value="1"/>
</dbReference>
<proteinExistence type="inferred from homology"/>
<dbReference type="InterPro" id="IPR011051">
    <property type="entry name" value="RmlC_Cupin_sf"/>
</dbReference>
<keyword evidence="3" id="KW-0479">Metal-binding</keyword>
<dbReference type="SUPFAM" id="SSF51182">
    <property type="entry name" value="RmlC-like cupins"/>
    <property type="match status" value="1"/>
</dbReference>
<evidence type="ECO:0000256" key="1">
    <source>
        <dbReference type="ARBA" id="ARBA00001962"/>
    </source>
</evidence>
<protein>
    <submittedName>
        <fullName evidence="8">Homogentisate 1,2-dioxygenase</fullName>
    </submittedName>
</protein>
<feature type="domain" description="Homogentisate 1,2-dioxygenase N-terminal" evidence="7">
    <location>
        <begin position="82"/>
        <end position="225"/>
    </location>
</feature>
<dbReference type="InterPro" id="IPR014710">
    <property type="entry name" value="RmlC-like_jellyroll"/>
</dbReference>
<evidence type="ECO:0000256" key="3">
    <source>
        <dbReference type="ARBA" id="ARBA00022723"/>
    </source>
</evidence>
<evidence type="ECO:0000259" key="7">
    <source>
        <dbReference type="Pfam" id="PF20510"/>
    </source>
</evidence>
<dbReference type="InterPro" id="IPR005708">
    <property type="entry name" value="Homogentis_dOase"/>
</dbReference>
<sequence length="362" mass="41691">MESFKSSGLFTKQAHVKIPEGHFEEEHGRNGFFGRVSHLYHAIAPVTWTNIEGDLKPQCQPPMFNDNLKRNKFEPILSNDDLVINIGFYTKSFENFYRSADFDELFFIHDGTGRIETSYGPLEYTKGDYIIIPRGTTYKLYLTTETKILKVESRSEFEQPDRGMLGPNALYDQTAIVTPEAAHGSEQDKKEYKVEIKRLGKITTVTYPHNPLTVSGWKGSVYPTKLSIYDFCPVTSHRYHMPPSVHTTYVAKNFVICSFVERPLEEHETGALKVPFYHSNIDFDEVLFYHQGNFFSRDNIDAGALTFHPQGIHHGPHPKAFKNSVAKTRTDEFAVMIDAKRPLIPSEWFSNNENKNYWKSWL</sequence>
<comment type="similarity">
    <text evidence="2">Belongs to the homogentisate dioxygenase family.</text>
</comment>
<comment type="cofactor">
    <cofactor evidence="1">
        <name>Fe cation</name>
        <dbReference type="ChEBI" id="CHEBI:24875"/>
    </cofactor>
</comment>
<dbReference type="PANTHER" id="PTHR11056">
    <property type="entry name" value="HOMOGENTISATE 1,2-DIOXYGENASE"/>
    <property type="match status" value="1"/>
</dbReference>
<evidence type="ECO:0000256" key="4">
    <source>
        <dbReference type="ARBA" id="ARBA00022964"/>
    </source>
</evidence>
<name>A0ABU5VRP8_9BACT</name>
<dbReference type="Gene3D" id="2.60.120.10">
    <property type="entry name" value="Jelly Rolls"/>
    <property type="match status" value="1"/>
</dbReference>
<dbReference type="Proteomes" id="UP001302274">
    <property type="component" value="Unassembled WGS sequence"/>
</dbReference>
<evidence type="ECO:0000256" key="5">
    <source>
        <dbReference type="ARBA" id="ARBA00023002"/>
    </source>
</evidence>
<dbReference type="EMBL" id="JAYGJQ010000001">
    <property type="protein sequence ID" value="MEA9355073.1"/>
    <property type="molecule type" value="Genomic_DNA"/>
</dbReference>
<keyword evidence="6" id="KW-0408">Iron</keyword>
<dbReference type="RefSeq" id="WP_323574562.1">
    <property type="nucleotide sequence ID" value="NZ_JAYGJQ010000001.1"/>
</dbReference>